<dbReference type="PANTHER" id="PTHR19136:SF81">
    <property type="entry name" value="MOLYBDENUM COFACTOR GUANYLYLTRANSFERASE"/>
    <property type="match status" value="1"/>
</dbReference>
<sequence length="192" mass="20934">MAKTYLTGVVLAGGQSSRMGGEDKGLIILRGKPLWQHVAGRLVMQTDAILVSANRHLEQYRAAGYPVITDALTDFQGPLAGMLAVMQTSDSEWYLFCPCDTPFIPDDLAVRLEAGRNAAPAVWVNDGERDHPAIALVHHSLAAELSAYLEQGERRVMAFLRQTGGHSVLFTANAAAFANVNTPDDLTRWEEK</sequence>
<evidence type="ECO:0000256" key="6">
    <source>
        <dbReference type="ARBA" id="ARBA00023134"/>
    </source>
</evidence>
<dbReference type="NCBIfam" id="TIGR02665">
    <property type="entry name" value="molyb_mobA"/>
    <property type="match status" value="1"/>
</dbReference>
<evidence type="ECO:0000259" key="9">
    <source>
        <dbReference type="Pfam" id="PF12804"/>
    </source>
</evidence>
<evidence type="ECO:0000256" key="2">
    <source>
        <dbReference type="ARBA" id="ARBA00022679"/>
    </source>
</evidence>
<comment type="catalytic activity">
    <reaction evidence="8">
        <text>Mo-molybdopterin + GTP + H(+) = Mo-molybdopterin guanine dinucleotide + diphosphate</text>
        <dbReference type="Rhea" id="RHEA:34243"/>
        <dbReference type="ChEBI" id="CHEBI:15378"/>
        <dbReference type="ChEBI" id="CHEBI:33019"/>
        <dbReference type="ChEBI" id="CHEBI:37565"/>
        <dbReference type="ChEBI" id="CHEBI:71302"/>
        <dbReference type="ChEBI" id="CHEBI:71310"/>
        <dbReference type="EC" id="2.7.7.77"/>
    </reaction>
</comment>
<dbReference type="CDD" id="cd02503">
    <property type="entry name" value="MobA"/>
    <property type="match status" value="1"/>
</dbReference>
<feature type="binding site" evidence="8">
    <location>
        <position position="100"/>
    </location>
    <ligand>
        <name>GTP</name>
        <dbReference type="ChEBI" id="CHEBI:37565"/>
    </ligand>
</feature>
<protein>
    <recommendedName>
        <fullName evidence="8">Molybdenum cofactor guanylyltransferase</fullName>
        <shortName evidence="8">MoCo guanylyltransferase</shortName>
        <ecNumber evidence="8">2.7.7.77</ecNumber>
    </recommendedName>
    <alternativeName>
        <fullName evidence="8">GTP:molybdopterin guanylyltransferase</fullName>
    </alternativeName>
    <alternativeName>
        <fullName evidence="8">Mo-MPT guanylyltransferase</fullName>
    </alternativeName>
    <alternativeName>
        <fullName evidence="8">Molybdopterin guanylyltransferase</fullName>
    </alternativeName>
    <alternativeName>
        <fullName evidence="8">Molybdopterin-guanine dinucleotide synthase</fullName>
        <shortName evidence="8">MGD synthase</shortName>
    </alternativeName>
</protein>
<dbReference type="GO" id="GO:0061603">
    <property type="term" value="F:molybdenum cofactor guanylyltransferase activity"/>
    <property type="evidence" value="ECO:0007669"/>
    <property type="project" value="UniProtKB-EC"/>
</dbReference>
<reference evidence="10 11" key="1">
    <citation type="submission" date="2021-05" db="EMBL/GenBank/DDBJ databases">
        <title>Isolation, identification, and the growth promoting effects of Pantoea dispersa strain YSD J2 from the aboveground leaves of Cyperus esculentus L.Var. Sativus.</title>
        <authorList>
            <person name="Wang S."/>
            <person name="Tang X.M."/>
            <person name="Huang Y.N."/>
        </authorList>
    </citation>
    <scope>NUCLEOTIDE SEQUENCE [LARGE SCALE GENOMIC DNA]</scope>
    <source>
        <strain evidence="11">YSD YN2</strain>
    </source>
</reference>
<keyword evidence="1 8" id="KW-0963">Cytoplasm</keyword>
<feature type="binding site" evidence="8">
    <location>
        <position position="24"/>
    </location>
    <ligand>
        <name>GTP</name>
        <dbReference type="ChEBI" id="CHEBI:37565"/>
    </ligand>
</feature>
<keyword evidence="4 8" id="KW-0547">Nucleotide-binding</keyword>
<keyword evidence="10" id="KW-0548">Nucleotidyltransferase</keyword>
<proteinExistence type="inferred from homology"/>
<organism evidence="10 11">
    <name type="scientific">Siccibacter colletis</name>
    <dbReference type="NCBI Taxonomy" id="1505757"/>
    <lineage>
        <taxon>Bacteria</taxon>
        <taxon>Pseudomonadati</taxon>
        <taxon>Pseudomonadota</taxon>
        <taxon>Gammaproteobacteria</taxon>
        <taxon>Enterobacterales</taxon>
        <taxon>Enterobacteriaceae</taxon>
        <taxon>Siccibacter</taxon>
    </lineage>
</organism>
<comment type="similarity">
    <text evidence="8">Belongs to the MobA family.</text>
</comment>
<keyword evidence="7 8" id="KW-0501">Molybdenum cofactor biosynthesis</keyword>
<keyword evidence="2 8" id="KW-0808">Transferase</keyword>
<dbReference type="SUPFAM" id="SSF53448">
    <property type="entry name" value="Nucleotide-diphospho-sugar transferases"/>
    <property type="match status" value="1"/>
</dbReference>
<comment type="subunit">
    <text evidence="8">Monomer.</text>
</comment>
<evidence type="ECO:0000313" key="10">
    <source>
        <dbReference type="EMBL" id="UYU31814.1"/>
    </source>
</evidence>
<name>A0ABY6JGG6_9ENTR</name>
<dbReference type="InterPro" id="IPR029044">
    <property type="entry name" value="Nucleotide-diphossugar_trans"/>
</dbReference>
<dbReference type="InterPro" id="IPR013482">
    <property type="entry name" value="Molybde_CF_guanTrfase"/>
</dbReference>
<evidence type="ECO:0000256" key="3">
    <source>
        <dbReference type="ARBA" id="ARBA00022723"/>
    </source>
</evidence>
<evidence type="ECO:0000256" key="1">
    <source>
        <dbReference type="ARBA" id="ARBA00022490"/>
    </source>
</evidence>
<evidence type="ECO:0000256" key="7">
    <source>
        <dbReference type="ARBA" id="ARBA00023150"/>
    </source>
</evidence>
<keyword evidence="5 8" id="KW-0460">Magnesium</keyword>
<dbReference type="EC" id="2.7.7.77" evidence="8"/>
<dbReference type="EMBL" id="CP074352">
    <property type="protein sequence ID" value="UYU31814.1"/>
    <property type="molecule type" value="Genomic_DNA"/>
</dbReference>
<comment type="function">
    <text evidence="8">Transfers a GMP moiety from GTP to Mo-molybdopterin (Mo-MPT) cofactor (Moco or molybdenum cofactor) to form Mo-molybdopterin guanine dinucleotide (Mo-MGD) cofactor.</text>
</comment>
<keyword evidence="6 8" id="KW-0342">GTP-binding</keyword>
<dbReference type="PANTHER" id="PTHR19136">
    <property type="entry name" value="MOLYBDENUM COFACTOR GUANYLYLTRANSFERASE"/>
    <property type="match status" value="1"/>
</dbReference>
<dbReference type="InterPro" id="IPR025877">
    <property type="entry name" value="MobA-like_NTP_Trfase"/>
</dbReference>
<comment type="caution">
    <text evidence="8">Lacks conserved residue(s) required for the propagation of feature annotation.</text>
</comment>
<dbReference type="Gene3D" id="3.90.550.10">
    <property type="entry name" value="Spore Coat Polysaccharide Biosynthesis Protein SpsA, Chain A"/>
    <property type="match status" value="1"/>
</dbReference>
<evidence type="ECO:0000313" key="11">
    <source>
        <dbReference type="Proteomes" id="UP001156318"/>
    </source>
</evidence>
<evidence type="ECO:0000256" key="4">
    <source>
        <dbReference type="ARBA" id="ARBA00022741"/>
    </source>
</evidence>
<dbReference type="HAMAP" id="MF_00316">
    <property type="entry name" value="MobA"/>
    <property type="match status" value="1"/>
</dbReference>
<dbReference type="Pfam" id="PF12804">
    <property type="entry name" value="NTP_transf_3"/>
    <property type="match status" value="1"/>
</dbReference>
<feature type="binding site" evidence="8">
    <location>
        <position position="70"/>
    </location>
    <ligand>
        <name>GTP</name>
        <dbReference type="ChEBI" id="CHEBI:37565"/>
    </ligand>
</feature>
<comment type="domain">
    <text evidence="8">The N-terminal domain determines nucleotide recognition and specific binding, while the C-terminal domain determines the specific binding to the target protein.</text>
</comment>
<feature type="domain" description="MobA-like NTP transferase" evidence="9">
    <location>
        <begin position="8"/>
        <end position="160"/>
    </location>
</feature>
<dbReference type="Proteomes" id="UP001156318">
    <property type="component" value="Chromosome"/>
</dbReference>
<feature type="binding site" evidence="8">
    <location>
        <position position="100"/>
    </location>
    <ligand>
        <name>Mg(2+)</name>
        <dbReference type="ChEBI" id="CHEBI:18420"/>
    </ligand>
</feature>
<keyword evidence="3 8" id="KW-0479">Metal-binding</keyword>
<feature type="binding site" evidence="8">
    <location>
        <begin position="11"/>
        <end position="13"/>
    </location>
    <ligand>
        <name>GTP</name>
        <dbReference type="ChEBI" id="CHEBI:37565"/>
    </ligand>
</feature>
<keyword evidence="11" id="KW-1185">Reference proteome</keyword>
<gene>
    <name evidence="8 10" type="primary">mobA</name>
    <name evidence="10" type="ORF">KFZ77_18700</name>
</gene>
<comment type="cofactor">
    <cofactor evidence="8">
        <name>Mg(2+)</name>
        <dbReference type="ChEBI" id="CHEBI:18420"/>
    </cofactor>
</comment>
<comment type="subcellular location">
    <subcellularLocation>
        <location evidence="8">Cytoplasm</location>
    </subcellularLocation>
</comment>
<evidence type="ECO:0000256" key="8">
    <source>
        <dbReference type="HAMAP-Rule" id="MF_00316"/>
    </source>
</evidence>
<dbReference type="RefSeq" id="WP_264385037.1">
    <property type="nucleotide sequence ID" value="NZ_CP074352.1"/>
</dbReference>
<accession>A0ABY6JGG6</accession>
<evidence type="ECO:0000256" key="5">
    <source>
        <dbReference type="ARBA" id="ARBA00022842"/>
    </source>
</evidence>